<gene>
    <name evidence="2" type="ORF">HUK65_18530</name>
</gene>
<proteinExistence type="predicted"/>
<sequence length="85" mass="9314">MALREKAIHRLALACAHYNEIGQFNTPDPLEAASYFNWIVMGAPTSAAMLLGDAGIPDRDERHRHATESVRIFLCAYGVSAPDLS</sequence>
<accession>A0A7Z0L009</accession>
<name>A0A7Z0L009_9RHOB</name>
<evidence type="ECO:0000313" key="2">
    <source>
        <dbReference type="EMBL" id="NYS26944.1"/>
    </source>
</evidence>
<keyword evidence="3" id="KW-1185">Reference proteome</keyword>
<dbReference type="Pfam" id="PF14246">
    <property type="entry name" value="TetR_C_7"/>
    <property type="match status" value="1"/>
</dbReference>
<evidence type="ECO:0000259" key="1">
    <source>
        <dbReference type="Pfam" id="PF14246"/>
    </source>
</evidence>
<organism evidence="2 3">
    <name type="scientific">Rhabdonatronobacter sediminivivens</name>
    <dbReference type="NCBI Taxonomy" id="2743469"/>
    <lineage>
        <taxon>Bacteria</taxon>
        <taxon>Pseudomonadati</taxon>
        <taxon>Pseudomonadota</taxon>
        <taxon>Alphaproteobacteria</taxon>
        <taxon>Rhodobacterales</taxon>
        <taxon>Paracoccaceae</taxon>
        <taxon>Rhabdonatronobacter</taxon>
    </lineage>
</organism>
<dbReference type="Gene3D" id="1.10.357.10">
    <property type="entry name" value="Tetracycline Repressor, domain 2"/>
    <property type="match status" value="1"/>
</dbReference>
<protein>
    <submittedName>
        <fullName evidence="2">TetR/AcrR family transcriptional regulator C-terminal domain-containing protein</fullName>
    </submittedName>
</protein>
<dbReference type="Proteomes" id="UP000529417">
    <property type="component" value="Unassembled WGS sequence"/>
</dbReference>
<reference evidence="2 3" key="1">
    <citation type="journal article" date="2000" name="Arch. Microbiol.">
        <title>Rhodobaca bogoriensis gen. nov. and sp. nov., an alkaliphilic purple nonsulfur bacterium from African Rift Valley soda lakes.</title>
        <authorList>
            <person name="Milford A.D."/>
            <person name="Achenbach L.A."/>
            <person name="Jung D.O."/>
            <person name="Madigan M.T."/>
        </authorList>
    </citation>
    <scope>NUCLEOTIDE SEQUENCE [LARGE SCALE GENOMIC DNA]</scope>
    <source>
        <strain evidence="2 3">2376</strain>
    </source>
</reference>
<evidence type="ECO:0000313" key="3">
    <source>
        <dbReference type="Proteomes" id="UP000529417"/>
    </source>
</evidence>
<dbReference type="AlphaFoldDB" id="A0A7Z0L009"/>
<feature type="domain" description="Transcriptional regulator TetR C-terminal Proteobacteria type" evidence="1">
    <location>
        <begin position="5"/>
        <end position="78"/>
    </location>
</feature>
<comment type="caution">
    <text evidence="2">The sequence shown here is derived from an EMBL/GenBank/DDBJ whole genome shotgun (WGS) entry which is preliminary data.</text>
</comment>
<dbReference type="RefSeq" id="WP_179907774.1">
    <property type="nucleotide sequence ID" value="NZ_JACBXS010000147.1"/>
</dbReference>
<dbReference type="EMBL" id="JACBXS010000147">
    <property type="protein sequence ID" value="NYS26944.1"/>
    <property type="molecule type" value="Genomic_DNA"/>
</dbReference>
<dbReference type="InterPro" id="IPR039536">
    <property type="entry name" value="TetR_C_Proteobacteria"/>
</dbReference>